<dbReference type="PANTHER" id="PTHR21666">
    <property type="entry name" value="PEPTIDASE-RELATED"/>
    <property type="match status" value="1"/>
</dbReference>
<evidence type="ECO:0000313" key="5">
    <source>
        <dbReference type="EMBL" id="TDQ43563.1"/>
    </source>
</evidence>
<keyword evidence="3" id="KW-1133">Transmembrane helix</keyword>
<proteinExistence type="predicted"/>
<evidence type="ECO:0000256" key="1">
    <source>
        <dbReference type="ARBA" id="ARBA00022729"/>
    </source>
</evidence>
<evidence type="ECO:0000313" key="6">
    <source>
        <dbReference type="Proteomes" id="UP000295510"/>
    </source>
</evidence>
<dbReference type="Proteomes" id="UP000295510">
    <property type="component" value="Unassembled WGS sequence"/>
</dbReference>
<comment type="caution">
    <text evidence="5">The sequence shown here is derived from an EMBL/GenBank/DDBJ whole genome shotgun (WGS) entry which is preliminary data.</text>
</comment>
<keyword evidence="6" id="KW-1185">Reference proteome</keyword>
<dbReference type="InterPro" id="IPR016047">
    <property type="entry name" value="M23ase_b-sheet_dom"/>
</dbReference>
<dbReference type="AlphaFoldDB" id="A0A4R6UEG2"/>
<dbReference type="InterPro" id="IPR011055">
    <property type="entry name" value="Dup_hybrid_motif"/>
</dbReference>
<sequence>MQLIWLSGPTARVVTLSITRKTVLLGIACFAALLLMLGALLQFLGLRVAIELRPDLARTLGAVTTTSEQQRIEQHYQEQLAALEAQIQSLTRELGTLEKTKRQLVELVPVRSTRTGPGGQGGPSLPLLNEFQWFAPKATERIGKLHEDAWRLEHQVHILKHAWTLEKSWLSRLPLQHPIAEPHHVSSGFGLRRDPFTRALSRHEGIDFVAPTGTPILATAPGRVRLARDWGPYGLTVDIEHEWGFTTRYAHLSRILVQEDEWVETGHTVGLLGNTGRSTGPHLHYEVRFHDRAINPQAEQVMRTARQHMVFPTIQLAKF</sequence>
<accession>A0A4R6UEG2</accession>
<name>A0A4R6UEG2_9BURK</name>
<keyword evidence="1" id="KW-0732">Signal</keyword>
<protein>
    <submittedName>
        <fullName evidence="5">Peptidase M23-like protein</fullName>
    </submittedName>
</protein>
<evidence type="ECO:0000259" key="4">
    <source>
        <dbReference type="Pfam" id="PF01551"/>
    </source>
</evidence>
<dbReference type="OrthoDB" id="9815245at2"/>
<keyword evidence="3" id="KW-0472">Membrane</keyword>
<dbReference type="GO" id="GO:0004222">
    <property type="term" value="F:metalloendopeptidase activity"/>
    <property type="evidence" value="ECO:0007669"/>
    <property type="project" value="TreeGrafter"/>
</dbReference>
<feature type="domain" description="M23ase beta-sheet core" evidence="4">
    <location>
        <begin position="202"/>
        <end position="296"/>
    </location>
</feature>
<organism evidence="5 6">
    <name type="scientific">Tepidicella xavieri</name>
    <dbReference type="NCBI Taxonomy" id="360241"/>
    <lineage>
        <taxon>Bacteria</taxon>
        <taxon>Pseudomonadati</taxon>
        <taxon>Pseudomonadota</taxon>
        <taxon>Betaproteobacteria</taxon>
        <taxon>Burkholderiales</taxon>
        <taxon>Tepidicella</taxon>
    </lineage>
</organism>
<dbReference type="PANTHER" id="PTHR21666:SF289">
    <property type="entry name" value="L-ALA--D-GLU ENDOPEPTIDASE"/>
    <property type="match status" value="1"/>
</dbReference>
<gene>
    <name evidence="5" type="ORF">DFR43_106136</name>
</gene>
<dbReference type="SUPFAM" id="SSF51261">
    <property type="entry name" value="Duplicated hybrid motif"/>
    <property type="match status" value="1"/>
</dbReference>
<evidence type="ECO:0000256" key="2">
    <source>
        <dbReference type="SAM" id="Coils"/>
    </source>
</evidence>
<dbReference type="InterPro" id="IPR050570">
    <property type="entry name" value="Cell_wall_metabolism_enzyme"/>
</dbReference>
<feature type="transmembrane region" description="Helical" evidence="3">
    <location>
        <begin position="23"/>
        <end position="44"/>
    </location>
</feature>
<keyword evidence="3" id="KW-0812">Transmembrane</keyword>
<reference evidence="5 6" key="1">
    <citation type="submission" date="2019-03" db="EMBL/GenBank/DDBJ databases">
        <title>Genomic Encyclopedia of Type Strains, Phase IV (KMG-IV): sequencing the most valuable type-strain genomes for metagenomic binning, comparative biology and taxonomic classification.</title>
        <authorList>
            <person name="Goeker M."/>
        </authorList>
    </citation>
    <scope>NUCLEOTIDE SEQUENCE [LARGE SCALE GENOMIC DNA]</scope>
    <source>
        <strain evidence="5 6">DSM 19605</strain>
    </source>
</reference>
<dbReference type="Pfam" id="PF01551">
    <property type="entry name" value="Peptidase_M23"/>
    <property type="match status" value="1"/>
</dbReference>
<dbReference type="Gene3D" id="2.70.70.10">
    <property type="entry name" value="Glucose Permease (Domain IIA)"/>
    <property type="match status" value="1"/>
</dbReference>
<dbReference type="EMBL" id="SNYL01000006">
    <property type="protein sequence ID" value="TDQ43563.1"/>
    <property type="molecule type" value="Genomic_DNA"/>
</dbReference>
<feature type="coiled-coil region" evidence="2">
    <location>
        <begin position="73"/>
        <end position="107"/>
    </location>
</feature>
<keyword evidence="2" id="KW-0175">Coiled coil</keyword>
<evidence type="ECO:0000256" key="3">
    <source>
        <dbReference type="SAM" id="Phobius"/>
    </source>
</evidence>
<dbReference type="CDD" id="cd12797">
    <property type="entry name" value="M23_peptidase"/>
    <property type="match status" value="1"/>
</dbReference>